<dbReference type="Proteomes" id="UP000018466">
    <property type="component" value="Unassembled WGS sequence"/>
</dbReference>
<feature type="transmembrane region" description="Helical" evidence="1">
    <location>
        <begin position="155"/>
        <end position="176"/>
    </location>
</feature>
<feature type="transmembrane region" description="Helical" evidence="1">
    <location>
        <begin position="122"/>
        <end position="143"/>
    </location>
</feature>
<keyword evidence="3" id="KW-1185">Reference proteome</keyword>
<keyword evidence="1" id="KW-0812">Transmembrane</keyword>
<dbReference type="PANTHER" id="PTHR36434">
    <property type="entry name" value="MEMBRANE PROTEASE YUGP-RELATED"/>
    <property type="match status" value="1"/>
</dbReference>
<evidence type="ECO:0000313" key="2">
    <source>
        <dbReference type="EMBL" id="EHO17965.1"/>
    </source>
</evidence>
<dbReference type="AlphaFoldDB" id="A0AA36Y6C2"/>
<organism evidence="2 3">
    <name type="scientific">Stomatobaculum longum</name>
    <dbReference type="NCBI Taxonomy" id="796942"/>
    <lineage>
        <taxon>Bacteria</taxon>
        <taxon>Bacillati</taxon>
        <taxon>Bacillota</taxon>
        <taxon>Clostridia</taxon>
        <taxon>Lachnospirales</taxon>
        <taxon>Lachnospiraceae</taxon>
        <taxon>Stomatobaculum</taxon>
    </lineage>
</organism>
<dbReference type="RefSeq" id="WP_009531984.1">
    <property type="nucleotide sequence ID" value="NZ_CAUQEI010000020.1"/>
</dbReference>
<evidence type="ECO:0008006" key="4">
    <source>
        <dbReference type="Google" id="ProtNLM"/>
    </source>
</evidence>
<protein>
    <recommendedName>
        <fullName evidence="4">Peptidase</fullName>
    </recommendedName>
</protein>
<proteinExistence type="predicted"/>
<dbReference type="Pfam" id="PF04298">
    <property type="entry name" value="Zn_peptidase_2"/>
    <property type="match status" value="1"/>
</dbReference>
<gene>
    <name evidence="2" type="ORF">HMPREF9623_00149</name>
</gene>
<accession>A0AA36Y6C2</accession>
<evidence type="ECO:0000313" key="3">
    <source>
        <dbReference type="Proteomes" id="UP000018466"/>
    </source>
</evidence>
<dbReference type="PANTHER" id="PTHR36434:SF1">
    <property type="entry name" value="MEMBRANE PROTEASE YUGP-RELATED"/>
    <property type="match status" value="1"/>
</dbReference>
<feature type="transmembrane region" description="Helical" evidence="1">
    <location>
        <begin position="9"/>
        <end position="28"/>
    </location>
</feature>
<dbReference type="InterPro" id="IPR007395">
    <property type="entry name" value="Zn_peptidase_2"/>
</dbReference>
<keyword evidence="1" id="KW-1133">Transmembrane helix</keyword>
<evidence type="ECO:0000256" key="1">
    <source>
        <dbReference type="SAM" id="Phobius"/>
    </source>
</evidence>
<keyword evidence="1" id="KW-0472">Membrane</keyword>
<dbReference type="GeneID" id="86939948"/>
<comment type="caution">
    <text evidence="2">The sequence shown here is derived from an EMBL/GenBank/DDBJ whole genome shotgun (WGS) entry which is preliminary data.</text>
</comment>
<sequence length="237" mass="25995">MYGYYGLDWTYLLVLLGVGLTLGAQAFLKSTFARYAKVQSSTGLTGREVAEQILRANGIYDVTVQAIGGQLTDHYDPAKKTVNLSEVIYDSRSIAALGVAAHECGHAIQDDKSYFPLRFRHALVPLANLGSQLAMPIIIIGLMLSNGRNFLGPQLLNLGLLAFCLAVLFQLVTLPVEFNASHRALIQLRELHILPPKEEEQARSVLFAAALTYVAGAASSLLQLLRLWILFGGRRRK</sequence>
<reference evidence="2 3" key="1">
    <citation type="submission" date="2011-10" db="EMBL/GenBank/DDBJ databases">
        <title>The Genome Sequence of Lachnospiraceae bacterium ACC2.</title>
        <authorList>
            <consortium name="The Broad Institute Genome Sequencing Platform"/>
            <person name="Earl A."/>
            <person name="Ward D."/>
            <person name="Feldgarden M."/>
            <person name="Gevers D."/>
            <person name="Sizova M."/>
            <person name="Hazen A."/>
            <person name="Epstein S."/>
            <person name="Young S.K."/>
            <person name="Zeng Q."/>
            <person name="Gargeya S."/>
            <person name="Fitzgerald M."/>
            <person name="Haas B."/>
            <person name="Abouelleil A."/>
            <person name="Alvarado L."/>
            <person name="Arachchi H.M."/>
            <person name="Berlin A."/>
            <person name="Brown A."/>
            <person name="Chapman S.B."/>
            <person name="Chen Z."/>
            <person name="Dunbar C."/>
            <person name="Freedman E."/>
            <person name="Gearin G."/>
            <person name="Goldberg J."/>
            <person name="Griggs A."/>
            <person name="Gujja S."/>
            <person name="Heiman D."/>
            <person name="Howarth C."/>
            <person name="Larson L."/>
            <person name="Lui A."/>
            <person name="MacDonald P.J.P."/>
            <person name="Montmayeur A."/>
            <person name="Murphy C."/>
            <person name="Neiman D."/>
            <person name="Pearson M."/>
            <person name="Priest M."/>
            <person name="Roberts A."/>
            <person name="Saif S."/>
            <person name="Shea T."/>
            <person name="Shenoy N."/>
            <person name="Sisk P."/>
            <person name="Stolte C."/>
            <person name="Sykes S."/>
            <person name="Wortman J."/>
            <person name="Nusbaum C."/>
            <person name="Birren B."/>
        </authorList>
    </citation>
    <scope>NUCLEOTIDE SEQUENCE [LARGE SCALE GENOMIC DNA]</scope>
    <source>
        <strain evidence="2 3">ACC2</strain>
    </source>
</reference>
<dbReference type="EMBL" id="AGEL01000003">
    <property type="protein sequence ID" value="EHO17965.1"/>
    <property type="molecule type" value="Genomic_DNA"/>
</dbReference>
<name>A0AA36Y6C2_9FIRM</name>
<feature type="transmembrane region" description="Helical" evidence="1">
    <location>
        <begin position="205"/>
        <end position="231"/>
    </location>
</feature>